<feature type="compositionally biased region" description="Polar residues" evidence="1">
    <location>
        <begin position="62"/>
        <end position="83"/>
    </location>
</feature>
<reference evidence="3 4" key="2">
    <citation type="submission" date="2019-09" db="EMBL/GenBank/DDBJ databases">
        <authorList>
            <person name="Jin C."/>
        </authorList>
    </citation>
    <scope>NUCLEOTIDE SEQUENCE [LARGE SCALE GENOMIC DNA]</scope>
    <source>
        <strain evidence="3 4">BN140002</strain>
    </source>
</reference>
<feature type="region of interest" description="Disordered" evidence="1">
    <location>
        <begin position="59"/>
        <end position="83"/>
    </location>
</feature>
<feature type="signal peptide" evidence="2">
    <location>
        <begin position="1"/>
        <end position="23"/>
    </location>
</feature>
<evidence type="ECO:0000256" key="1">
    <source>
        <dbReference type="SAM" id="MobiDB-lite"/>
    </source>
</evidence>
<protein>
    <recommendedName>
        <fullName evidence="5">Glycine zipper 2TM domain-containing protein</fullName>
    </recommendedName>
</protein>
<comment type="caution">
    <text evidence="3">The sequence shown here is derived from an EMBL/GenBank/DDBJ whole genome shotgun (WGS) entry which is preliminary data.</text>
</comment>
<keyword evidence="2" id="KW-0732">Signal</keyword>
<accession>A0A5B2V5U1</accession>
<feature type="chain" id="PRO_5022674383" description="Glycine zipper 2TM domain-containing protein" evidence="2">
    <location>
        <begin position="24"/>
        <end position="83"/>
    </location>
</feature>
<name>A0A5B2V5U1_9HYPH</name>
<evidence type="ECO:0008006" key="5">
    <source>
        <dbReference type="Google" id="ProtNLM"/>
    </source>
</evidence>
<dbReference type="Proteomes" id="UP000323142">
    <property type="component" value="Unassembled WGS sequence"/>
</dbReference>
<gene>
    <name evidence="3" type="ORF">F0L46_24250</name>
</gene>
<evidence type="ECO:0000256" key="2">
    <source>
        <dbReference type="SAM" id="SignalP"/>
    </source>
</evidence>
<proteinExistence type="predicted"/>
<dbReference type="EMBL" id="VUOA01000050">
    <property type="protein sequence ID" value="KAA2234168.1"/>
    <property type="molecule type" value="Genomic_DNA"/>
</dbReference>
<organism evidence="3 4">
    <name type="scientific">Salinarimonas soli</name>
    <dbReference type="NCBI Taxonomy" id="1638099"/>
    <lineage>
        <taxon>Bacteria</taxon>
        <taxon>Pseudomonadati</taxon>
        <taxon>Pseudomonadota</taxon>
        <taxon>Alphaproteobacteria</taxon>
        <taxon>Hyphomicrobiales</taxon>
        <taxon>Salinarimonadaceae</taxon>
        <taxon>Salinarimonas</taxon>
    </lineage>
</organism>
<evidence type="ECO:0000313" key="3">
    <source>
        <dbReference type="EMBL" id="KAA2234168.1"/>
    </source>
</evidence>
<evidence type="ECO:0000313" key="4">
    <source>
        <dbReference type="Proteomes" id="UP000323142"/>
    </source>
</evidence>
<reference evidence="3 4" key="1">
    <citation type="submission" date="2019-09" db="EMBL/GenBank/DDBJ databases">
        <title>Salinarimonas rosea gen. nov., sp. nov., a new member of the a-2 subgroup of the Proteobacteria.</title>
        <authorList>
            <person name="Liu J."/>
        </authorList>
    </citation>
    <scope>NUCLEOTIDE SEQUENCE [LARGE SCALE GENOMIC DNA]</scope>
    <source>
        <strain evidence="3 4">BN140002</strain>
    </source>
</reference>
<dbReference type="AlphaFoldDB" id="A0A5B2V5U1"/>
<sequence>MRNFVIACVALLSLAGFAGSAEAGCVTGAIVGGIAGHVVGHGGIGAAAGCALGHQRAKRNDASSTGSANRSSDDVGSNVSGKR</sequence>
<keyword evidence="4" id="KW-1185">Reference proteome</keyword>